<comment type="caution">
    <text evidence="1">The sequence shown here is derived from an EMBL/GenBank/DDBJ whole genome shotgun (WGS) entry which is preliminary data.</text>
</comment>
<evidence type="ECO:0000313" key="2">
    <source>
        <dbReference type="Proteomes" id="UP000650628"/>
    </source>
</evidence>
<evidence type="ECO:0000313" key="1">
    <source>
        <dbReference type="EMBL" id="GII27012.1"/>
    </source>
</evidence>
<accession>A0A8J3TKX2</accession>
<proteinExistence type="predicted"/>
<keyword evidence="2" id="KW-1185">Reference proteome</keyword>
<dbReference type="Proteomes" id="UP000650628">
    <property type="component" value="Unassembled WGS sequence"/>
</dbReference>
<dbReference type="Gene3D" id="1.25.40.10">
    <property type="entry name" value="Tetratricopeptide repeat domain"/>
    <property type="match status" value="1"/>
</dbReference>
<gene>
    <name evidence="1" type="ORF">Pmi06nite_04540</name>
</gene>
<evidence type="ECO:0008006" key="3">
    <source>
        <dbReference type="Google" id="ProtNLM"/>
    </source>
</evidence>
<dbReference type="EMBL" id="BOOO01000002">
    <property type="protein sequence ID" value="GII27012.1"/>
    <property type="molecule type" value="Genomic_DNA"/>
</dbReference>
<dbReference type="SUPFAM" id="SSF48452">
    <property type="entry name" value="TPR-like"/>
    <property type="match status" value="1"/>
</dbReference>
<name>A0A8J3TKX2_9ACTN</name>
<dbReference type="RefSeq" id="WP_203951107.1">
    <property type="nucleotide sequence ID" value="NZ_BOOO01000002.1"/>
</dbReference>
<protein>
    <recommendedName>
        <fullName evidence="3">Tetratricopeptide repeat protein</fullName>
    </recommendedName>
</protein>
<reference evidence="1 2" key="1">
    <citation type="submission" date="2021-01" db="EMBL/GenBank/DDBJ databases">
        <title>Whole genome shotgun sequence of Planotetraspora mira NBRC 15435.</title>
        <authorList>
            <person name="Komaki H."/>
            <person name="Tamura T."/>
        </authorList>
    </citation>
    <scope>NUCLEOTIDE SEQUENCE [LARGE SCALE GENOMIC DNA]</scope>
    <source>
        <strain evidence="1 2">NBRC 15435</strain>
    </source>
</reference>
<organism evidence="1 2">
    <name type="scientific">Planotetraspora mira</name>
    <dbReference type="NCBI Taxonomy" id="58121"/>
    <lineage>
        <taxon>Bacteria</taxon>
        <taxon>Bacillati</taxon>
        <taxon>Actinomycetota</taxon>
        <taxon>Actinomycetes</taxon>
        <taxon>Streptosporangiales</taxon>
        <taxon>Streptosporangiaceae</taxon>
        <taxon>Planotetraspora</taxon>
    </lineage>
</organism>
<dbReference type="AlphaFoldDB" id="A0A8J3TKX2"/>
<sequence length="877" mass="94977">MNAAEIRAGLHESHTIPNGRLKAERLETLAAAAKAAEDRGLEGEVLLTLIEAYAYGGERDRMPVAFGRLLRIFDDHPAELGRLSQSIHWELKWMTHNLVNNPSVPLATTYRWLDELHSRYRQRGYSARPVLALRAELAHFVGDDEAAAAAMESSIAAPRDEMADCDACERNTWGWWRETAGDDEGALEFWTPLIGGELVCAEEPHRALSQALLPLVRTGRLEEARSAFLKGYQLVRHNVSLRASVGNHIEFCALTGNEARGLEILTEHASWVAEQPHDLSQRADFLSGVIVLLRRLNALGHGDLPVGAGTVETTLAALELEVGDLCARYDARHGTTAYSERVARRLAREPLLDRLPLGVPVTLPAAPRPSDVPAPARRTGATLDELIAEARRLTTARHPLAEEAWARVAESGEALPEFVAAEVERSRATTLMDSDPGRAHDLLSATAERFAELGAPAKALEARAAATVALLLAKGRAAVEAPLAALLAEADREYAGGTLTPAEYLAVRKGAPFCAMNGLARQEDPPAAEVTAARALLETELALAGELGVVDRAGQYHDMLVQLCFQLEDVNAARAHLSSALTNYVDAGQPWYAVNPAAMLAQFALEDGDAKAAEDLASRALEYGGGLIERERAAHLSSLLVETISRQEGRELGLVTAALTAATRWDGLSEPDTLHNTFVAARAYHFLDRHAEAAALFEEAMPRVEIPYDPHGIAMTRKQYGDSLAEIGRPREAAEQYLEAARLLQDDPDNRVPHARLAWAAAEALRDAGQSDEALAAYQKAALLWGELGEVTPRVRCLRSAAWLLLNAMDDADPEDAGATSDAAEWPAVVAMRAVLTELESLAEGGPSEEVMAELAETRRQLDSMLGEPGEGEHVDE</sequence>
<dbReference type="InterPro" id="IPR011990">
    <property type="entry name" value="TPR-like_helical_dom_sf"/>
</dbReference>